<dbReference type="EMBL" id="LR796920">
    <property type="protein sequence ID" value="CAB4174852.1"/>
    <property type="molecule type" value="Genomic_DNA"/>
</dbReference>
<sequence>MVFLMFIEGVLRTSSHTPIYQGLGLYRLLADNNRVVLLSENKDRDDVWLRQHKINKIDDLIGRDIPFITDNPELRQVEYCRSQGPVEAVITSNPVLVKELLEIGITTIAFLHPSYIKEEFRPDSRKGMKPWADITAEIATQQDAFKDDPRVQ</sequence>
<dbReference type="EMBL" id="LR796984">
    <property type="protein sequence ID" value="CAB4179853.1"/>
    <property type="molecule type" value="Genomic_DNA"/>
</dbReference>
<evidence type="ECO:0000313" key="2">
    <source>
        <dbReference type="EMBL" id="CAB4179853.1"/>
    </source>
</evidence>
<protein>
    <submittedName>
        <fullName evidence="1">Uncharacterized protein</fullName>
    </submittedName>
</protein>
<reference evidence="1" key="1">
    <citation type="submission" date="2020-05" db="EMBL/GenBank/DDBJ databases">
        <authorList>
            <person name="Chiriac C."/>
            <person name="Salcher M."/>
            <person name="Ghai R."/>
            <person name="Kavagutti S V."/>
        </authorList>
    </citation>
    <scope>NUCLEOTIDE SEQUENCE</scope>
</reference>
<evidence type="ECO:0000313" key="3">
    <source>
        <dbReference type="EMBL" id="CAB4188618.1"/>
    </source>
</evidence>
<gene>
    <name evidence="2" type="ORF">UFOVP1035_82</name>
    <name evidence="3" type="ORF">UFOVP1181_41</name>
    <name evidence="1" type="ORF">UFOVP965_86</name>
</gene>
<name>A0A6J5PUI6_9CAUD</name>
<organism evidence="1">
    <name type="scientific">uncultured Caudovirales phage</name>
    <dbReference type="NCBI Taxonomy" id="2100421"/>
    <lineage>
        <taxon>Viruses</taxon>
        <taxon>Duplodnaviria</taxon>
        <taxon>Heunggongvirae</taxon>
        <taxon>Uroviricota</taxon>
        <taxon>Caudoviricetes</taxon>
        <taxon>Peduoviridae</taxon>
        <taxon>Maltschvirus</taxon>
        <taxon>Maltschvirus maltsch</taxon>
    </lineage>
</organism>
<proteinExistence type="predicted"/>
<accession>A0A6J5PUI6</accession>
<dbReference type="EMBL" id="LR797127">
    <property type="protein sequence ID" value="CAB4188618.1"/>
    <property type="molecule type" value="Genomic_DNA"/>
</dbReference>
<evidence type="ECO:0000313" key="1">
    <source>
        <dbReference type="EMBL" id="CAB4174852.1"/>
    </source>
</evidence>